<name>A0A8J7UY08_9BACT</name>
<accession>A0A8J7UY08</accession>
<dbReference type="EMBL" id="JAFIDN010000018">
    <property type="protein sequence ID" value="MBP3193929.1"/>
    <property type="molecule type" value="Genomic_DNA"/>
</dbReference>
<gene>
    <name evidence="1" type="ORF">NATSA_14725</name>
</gene>
<dbReference type="Proteomes" id="UP000673975">
    <property type="component" value="Unassembled WGS sequence"/>
</dbReference>
<reference evidence="1" key="1">
    <citation type="submission" date="2021-02" db="EMBL/GenBank/DDBJ databases">
        <title>Natronogracilivirga saccharolytica gen. nov. sp. nov. a new anaerobic, haloalkiliphilic carbohydrate-fermenting bacterium from soda lake and proposing of Cyclonatronumiaceae fam. nov. in the phylum Balneolaeota.</title>
        <authorList>
            <person name="Zhilina T.N."/>
            <person name="Sorokin D.Y."/>
            <person name="Zavarzina D.G."/>
            <person name="Toshchakov S.V."/>
            <person name="Kublanov I.V."/>
        </authorList>
    </citation>
    <scope>NUCLEOTIDE SEQUENCE</scope>
    <source>
        <strain evidence="1">Z-1702</strain>
    </source>
</reference>
<evidence type="ECO:0000313" key="2">
    <source>
        <dbReference type="Proteomes" id="UP000673975"/>
    </source>
</evidence>
<proteinExistence type="predicted"/>
<comment type="caution">
    <text evidence="1">The sequence shown here is derived from an EMBL/GenBank/DDBJ whole genome shotgun (WGS) entry which is preliminary data.</text>
</comment>
<dbReference type="RefSeq" id="WP_210513389.1">
    <property type="nucleotide sequence ID" value="NZ_JAFIDN010000018.1"/>
</dbReference>
<evidence type="ECO:0000313" key="1">
    <source>
        <dbReference type="EMBL" id="MBP3193929.1"/>
    </source>
</evidence>
<dbReference type="AlphaFoldDB" id="A0A8J7UY08"/>
<sequence>MNFKPYKDHIENYYKTYSRYYDKYPYAMIIFEWFIRVPDEEYSKSKHFLDLKKFNYKLYILRKLFNFISLISILVKSKPKVISNLPRFSFIDSKLRAICQEKGYTYSGRLNNTSDKPGFKTLICLLLLKRFPFEDTLLCSIRFYYLFSKIAEDGLQKTLDNDSLMNRLNIYVKNEIDAYSRNLERINVHSVFSQGDKTPRLRVFCESVKKAQSKYIVIAHGYIVHPHLVSFCPVHADKLIVWNVKQLEDLSDVLPDSEIAKVLYIGWPKEKVNLVPPDQRDYRKALILLRPLEYENNNLSESIIEELKNNKFSVTAKMHPKDYKIKENIRYIKEKFKIDVSASSYEEELIDSDIVLSCVSSALVEGLENGVPSFQLEEMKWWDMDEVPDISINEISRYYSKYENFIKENHFFNNDTDLNKEINNLISNDN</sequence>
<keyword evidence="2" id="KW-1185">Reference proteome</keyword>
<organism evidence="1 2">
    <name type="scientific">Natronogracilivirga saccharolytica</name>
    <dbReference type="NCBI Taxonomy" id="2812953"/>
    <lineage>
        <taxon>Bacteria</taxon>
        <taxon>Pseudomonadati</taxon>
        <taxon>Balneolota</taxon>
        <taxon>Balneolia</taxon>
        <taxon>Balneolales</taxon>
        <taxon>Cyclonatronaceae</taxon>
        <taxon>Natronogracilivirga</taxon>
    </lineage>
</organism>
<protein>
    <submittedName>
        <fullName evidence="1">Uncharacterized protein</fullName>
    </submittedName>
</protein>